<reference evidence="5" key="1">
    <citation type="submission" date="2017-05" db="EMBL/GenBank/DDBJ databases">
        <authorList>
            <person name="Barney B.M."/>
        </authorList>
    </citation>
    <scope>NUCLEOTIDE SEQUENCE [LARGE SCALE GENOMIC DNA]</scope>
    <source>
        <strain evidence="5">PSBB022</strain>
    </source>
</reference>
<gene>
    <name evidence="4" type="ORF">CBP51_00975</name>
</gene>
<name>A0A266QEU6_9GAMM</name>
<dbReference type="Pfam" id="PF04333">
    <property type="entry name" value="MlaA"/>
    <property type="match status" value="1"/>
</dbReference>
<dbReference type="EMBL" id="NHNI01000001">
    <property type="protein sequence ID" value="OZY87881.1"/>
    <property type="molecule type" value="Genomic_DNA"/>
</dbReference>
<dbReference type="InterPro" id="IPR007428">
    <property type="entry name" value="MlaA"/>
</dbReference>
<organism evidence="4 5">
    <name type="scientific">Cellvibrio mixtus</name>
    <dbReference type="NCBI Taxonomy" id="39650"/>
    <lineage>
        <taxon>Bacteria</taxon>
        <taxon>Pseudomonadati</taxon>
        <taxon>Pseudomonadota</taxon>
        <taxon>Gammaproteobacteria</taxon>
        <taxon>Cellvibrionales</taxon>
        <taxon>Cellvibrionaceae</taxon>
        <taxon>Cellvibrio</taxon>
    </lineage>
</organism>
<accession>A0A266QEU6</accession>
<feature type="signal peptide" evidence="3">
    <location>
        <begin position="1"/>
        <end position="28"/>
    </location>
</feature>
<dbReference type="PANTHER" id="PTHR30035">
    <property type="entry name" value="LIPOPROTEIN VACJ-RELATED"/>
    <property type="match status" value="1"/>
</dbReference>
<dbReference type="GO" id="GO:0120010">
    <property type="term" value="P:intermembrane phospholipid transfer"/>
    <property type="evidence" value="ECO:0007669"/>
    <property type="project" value="TreeGrafter"/>
</dbReference>
<evidence type="ECO:0000313" key="4">
    <source>
        <dbReference type="EMBL" id="OZY87881.1"/>
    </source>
</evidence>
<evidence type="ECO:0000256" key="2">
    <source>
        <dbReference type="ARBA" id="ARBA00022729"/>
    </source>
</evidence>
<keyword evidence="2 3" id="KW-0732">Signal</keyword>
<dbReference type="Proteomes" id="UP000216101">
    <property type="component" value="Unassembled WGS sequence"/>
</dbReference>
<comment type="caution">
    <text evidence="4">The sequence shown here is derived from an EMBL/GenBank/DDBJ whole genome shotgun (WGS) entry which is preliminary data.</text>
</comment>
<dbReference type="AlphaFoldDB" id="A0A266QEU6"/>
<sequence length="250" mass="27653">MAPRDFMKHILNPIALALLTLMPVAASVAQEEKNPDPWQGWNRAVFNFNDRVDRWFLKPLAKGYKAVTPDPIEVGISNIFSNIGEVPNVINGTLQGDFKGAGYDTGRFLVNSTLGLGGLLDVAKHMNLPADTPEDFGQTLATWGVGQGPYLVLPLLGPSTVRDTLSRPVDWYTDPTTYINHEGTEISVKALSILDARAGLLELEKNITGDRYVFIRDVYLQRRAYLISNGEVTDDFGAEDFSDEDFEGDF</sequence>
<keyword evidence="5" id="KW-1185">Reference proteome</keyword>
<dbReference type="GO" id="GO:0016020">
    <property type="term" value="C:membrane"/>
    <property type="evidence" value="ECO:0007669"/>
    <property type="project" value="InterPro"/>
</dbReference>
<evidence type="ECO:0000256" key="1">
    <source>
        <dbReference type="ARBA" id="ARBA00010634"/>
    </source>
</evidence>
<evidence type="ECO:0000256" key="3">
    <source>
        <dbReference type="SAM" id="SignalP"/>
    </source>
</evidence>
<protein>
    <submittedName>
        <fullName evidence="4">ABC transporter</fullName>
    </submittedName>
</protein>
<comment type="similarity">
    <text evidence="1">Belongs to the MlaA family.</text>
</comment>
<evidence type="ECO:0000313" key="5">
    <source>
        <dbReference type="Proteomes" id="UP000216101"/>
    </source>
</evidence>
<proteinExistence type="inferred from homology"/>
<dbReference type="PANTHER" id="PTHR30035:SF3">
    <property type="entry name" value="INTERMEMBRANE PHOSPHOLIPID TRANSPORT SYSTEM LIPOPROTEIN MLAA"/>
    <property type="match status" value="1"/>
</dbReference>
<feature type="chain" id="PRO_5012130806" evidence="3">
    <location>
        <begin position="29"/>
        <end position="250"/>
    </location>
</feature>
<dbReference type="PRINTS" id="PR01805">
    <property type="entry name" value="VACJLIPOPROT"/>
</dbReference>